<evidence type="ECO:0000313" key="2">
    <source>
        <dbReference type="EMBL" id="QAY17405.1"/>
    </source>
</evidence>
<dbReference type="Proteomes" id="UP000289329">
    <property type="component" value="Segment"/>
</dbReference>
<protein>
    <submittedName>
        <fullName evidence="2">Helix-turn-helix DNA binding protein</fullName>
    </submittedName>
</protein>
<reference evidence="2 3" key="1">
    <citation type="submission" date="2019-01" db="EMBL/GenBank/DDBJ databases">
        <authorList>
            <person name="Gales J.M."/>
            <person name="Amanuel B.M."/>
            <person name="Anspach C.J."/>
            <person name="Chiquito R.J."/>
            <person name="Hall J.T."/>
            <person name="Hotaki K."/>
            <person name="Lozano B."/>
            <person name="Aloor H.L."/>
            <person name="Leadon S.A."/>
            <person name="Fogarty M.P."/>
            <person name="Washington J.M."/>
            <person name="Garlena R.A."/>
            <person name="Russell D.A."/>
            <person name="Pope W.H."/>
            <person name="Jacobs-Sera D."/>
            <person name="Hatfull G.F."/>
        </authorList>
    </citation>
    <scope>NUCLEOTIDE SEQUENCE [LARGE SCALE GENOMIC DNA]</scope>
</reference>
<dbReference type="InterPro" id="IPR041657">
    <property type="entry name" value="HTH_17"/>
</dbReference>
<dbReference type="SUPFAM" id="SSF46955">
    <property type="entry name" value="Putative DNA-binding domain"/>
    <property type="match status" value="1"/>
</dbReference>
<dbReference type="EMBL" id="MK433272">
    <property type="protein sequence ID" value="QAY17405.1"/>
    <property type="molecule type" value="Genomic_DNA"/>
</dbReference>
<sequence>MDTPDIDTLVSVDQAATLLGVPSWVLRRCLRNGMKTLPMSRTAGSHMRIPVSALLDHAEDIVEEIRRWRMDTARRSDSRNLPRKGTPEGITALRKQMKETMDANTAATLLGVSRPTLRRWEREGKIIGFRPLGPKQVRYSRESIEALVEAGSM</sequence>
<gene>
    <name evidence="2" type="primary">57</name>
    <name evidence="2" type="ORF">SEA_IDYN_57</name>
</gene>
<dbReference type="InterPro" id="IPR009061">
    <property type="entry name" value="DNA-bd_dom_put_sf"/>
</dbReference>
<dbReference type="GeneID" id="65118985"/>
<dbReference type="Gene3D" id="1.10.1660.10">
    <property type="match status" value="1"/>
</dbReference>
<dbReference type="GO" id="GO:0003677">
    <property type="term" value="F:DNA binding"/>
    <property type="evidence" value="ECO:0007669"/>
    <property type="project" value="InterPro"/>
</dbReference>
<name>A0A411CU44_9CAUD</name>
<organism evidence="2 3">
    <name type="scientific">Gordonia phage IDyn</name>
    <dbReference type="NCBI Taxonomy" id="2510506"/>
    <lineage>
        <taxon>Viruses</taxon>
        <taxon>Duplodnaviria</taxon>
        <taxon>Heunggongvirae</taxon>
        <taxon>Uroviricota</taxon>
        <taxon>Caudoviricetes</taxon>
        <taxon>Zierdtviridae</taxon>
        <taxon>Emilbogenvirinae</taxon>
        <taxon>Sukkupivirus</taxon>
        <taxon>Sukkupivirus idyn</taxon>
    </lineage>
</organism>
<dbReference type="NCBIfam" id="TIGR01764">
    <property type="entry name" value="excise"/>
    <property type="match status" value="1"/>
</dbReference>
<accession>A0A411CU44</accession>
<dbReference type="Pfam" id="PF12728">
    <property type="entry name" value="HTH_17"/>
    <property type="match status" value="1"/>
</dbReference>
<evidence type="ECO:0000259" key="1">
    <source>
        <dbReference type="Pfam" id="PF12728"/>
    </source>
</evidence>
<dbReference type="KEGG" id="vg:65118985"/>
<evidence type="ECO:0000313" key="3">
    <source>
        <dbReference type="Proteomes" id="UP000289329"/>
    </source>
</evidence>
<dbReference type="InterPro" id="IPR010093">
    <property type="entry name" value="SinI_DNA-bd"/>
</dbReference>
<keyword evidence="3" id="KW-1185">Reference proteome</keyword>
<proteinExistence type="predicted"/>
<dbReference type="RefSeq" id="YP_010101273.1">
    <property type="nucleotide sequence ID" value="NC_055789.1"/>
</dbReference>
<feature type="domain" description="Helix-turn-helix" evidence="1">
    <location>
        <begin position="101"/>
        <end position="151"/>
    </location>
</feature>